<dbReference type="InterPro" id="IPR012334">
    <property type="entry name" value="Pectin_lyas_fold"/>
</dbReference>
<dbReference type="EMBL" id="CAAHFH010000001">
    <property type="protein sequence ID" value="VGO18565.1"/>
    <property type="molecule type" value="Genomic_DNA"/>
</dbReference>
<proteinExistence type="predicted"/>
<protein>
    <submittedName>
        <fullName evidence="2">Iota-carrageenase</fullName>
    </submittedName>
</protein>
<feature type="signal peptide" evidence="1">
    <location>
        <begin position="1"/>
        <end position="19"/>
    </location>
</feature>
<keyword evidence="1" id="KW-0732">Signal</keyword>
<dbReference type="SUPFAM" id="SSF51126">
    <property type="entry name" value="Pectin lyase-like"/>
    <property type="match status" value="1"/>
</dbReference>
<reference evidence="2 3" key="1">
    <citation type="submission" date="2019-04" db="EMBL/GenBank/DDBJ databases">
        <authorList>
            <person name="Van Vliet M D."/>
        </authorList>
    </citation>
    <scope>NUCLEOTIDE SEQUENCE [LARGE SCALE GENOMIC DNA]</scope>
    <source>
        <strain evidence="2 3">F21</strain>
    </source>
</reference>
<evidence type="ECO:0000313" key="3">
    <source>
        <dbReference type="Proteomes" id="UP000346198"/>
    </source>
</evidence>
<name>A0A6C2UEI3_9BACT</name>
<dbReference type="Gene3D" id="2.160.20.10">
    <property type="entry name" value="Single-stranded right-handed beta-helix, Pectin lyase-like"/>
    <property type="match status" value="1"/>
</dbReference>
<dbReference type="Proteomes" id="UP000346198">
    <property type="component" value="Unassembled WGS sequence"/>
</dbReference>
<feature type="chain" id="PRO_5025605821" evidence="1">
    <location>
        <begin position="20"/>
        <end position="442"/>
    </location>
</feature>
<evidence type="ECO:0000256" key="1">
    <source>
        <dbReference type="SAM" id="SignalP"/>
    </source>
</evidence>
<dbReference type="AlphaFoldDB" id="A0A6C2UEI3"/>
<sequence length="442" mass="47669">MKKIIVLLLAGFCFSTSWAEYREVMNPKGLSRNLKTDYGLVDDNAQSDQSAKLQKAIDELSAKGGGNLTIPKGTYLFNAVVIKSNVHILIEAGTVMKPTITPGTKSGMFSIDDKAKEKFVENVSIRGVSGRYTIDYSTAGLEAGPRFIRFGKVRNFLVADADILDSFTPYSAMTFTVAKDKGANKWDVFRPTDGTVRDCSAFDSSHGYGLVQAHGAKNVLFENLYSRGGVTLRFETGAGGPYAGVHEVYGKNIINENGAMAVVFYPHAVQNGNVYIDGVKAISSQWAVSIGGGGPPSKKDIANNPDAKPGVFGNKSYVKNVHAIFGKTAQISKKSASTTPEEYLKDLKVLPGSVYFTGPSCGVVSYGIQNDAYKLSVENVTDEGFKYNRGIVYPDPNAAKGADRWKFAKQLPGADELGDKKAMKNLAAEQKKKAAGSKKKKK</sequence>
<evidence type="ECO:0000313" key="2">
    <source>
        <dbReference type="EMBL" id="VGO18565.1"/>
    </source>
</evidence>
<keyword evidence="3" id="KW-1185">Reference proteome</keyword>
<organism evidence="2 3">
    <name type="scientific">Pontiella sulfatireligans</name>
    <dbReference type="NCBI Taxonomy" id="2750658"/>
    <lineage>
        <taxon>Bacteria</taxon>
        <taxon>Pseudomonadati</taxon>
        <taxon>Kiritimatiellota</taxon>
        <taxon>Kiritimatiellia</taxon>
        <taxon>Kiritimatiellales</taxon>
        <taxon>Pontiellaceae</taxon>
        <taxon>Pontiella</taxon>
    </lineage>
</organism>
<dbReference type="InterPro" id="IPR011050">
    <property type="entry name" value="Pectin_lyase_fold/virulence"/>
</dbReference>
<gene>
    <name evidence="2" type="primary">cgiA_12</name>
    <name evidence="2" type="ORF">SCARR_00618</name>
</gene>
<accession>A0A6C2UEI3</accession>
<dbReference type="RefSeq" id="WP_136060037.1">
    <property type="nucleotide sequence ID" value="NZ_CAAHFH010000001.1"/>
</dbReference>